<dbReference type="AlphaFoldDB" id="A0A1J6IK02"/>
<feature type="compositionally biased region" description="Basic and acidic residues" evidence="2">
    <location>
        <begin position="214"/>
        <end position="227"/>
    </location>
</feature>
<feature type="compositionally biased region" description="Acidic residues" evidence="2">
    <location>
        <begin position="293"/>
        <end position="308"/>
    </location>
</feature>
<feature type="compositionally biased region" description="Acidic residues" evidence="2">
    <location>
        <begin position="53"/>
        <end position="69"/>
    </location>
</feature>
<feature type="region of interest" description="Disordered" evidence="2">
    <location>
        <begin position="271"/>
        <end position="353"/>
    </location>
</feature>
<reference evidence="4" key="1">
    <citation type="submission" date="2016-11" db="EMBL/GenBank/DDBJ databases">
        <title>The genome of Nicotiana attenuata.</title>
        <authorList>
            <person name="Xu S."/>
            <person name="Brockmoeller T."/>
            <person name="Gaquerel E."/>
            <person name="Navarro A."/>
            <person name="Kuhl H."/>
            <person name="Gase K."/>
            <person name="Ling Z."/>
            <person name="Zhou W."/>
            <person name="Kreitzer C."/>
            <person name="Stanke M."/>
            <person name="Tang H."/>
            <person name="Lyons E."/>
            <person name="Pandey P."/>
            <person name="Pandey S.P."/>
            <person name="Timmermann B."/>
            <person name="Baldwin I.T."/>
        </authorList>
    </citation>
    <scope>NUCLEOTIDE SEQUENCE [LARGE SCALE GENOMIC DNA]</scope>
    <source>
        <strain evidence="4">UT</strain>
    </source>
</reference>
<dbReference type="STRING" id="49451.A0A1J6IK02"/>
<protein>
    <recommendedName>
        <fullName evidence="3">Kri1-like C-terminal domain-containing protein</fullName>
    </recommendedName>
</protein>
<dbReference type="InterPro" id="IPR018034">
    <property type="entry name" value="Kri1"/>
</dbReference>
<dbReference type="InterPro" id="IPR024626">
    <property type="entry name" value="Kri1-like_C"/>
</dbReference>
<dbReference type="Proteomes" id="UP000187609">
    <property type="component" value="Unassembled WGS sequence"/>
</dbReference>
<feature type="region of interest" description="Disordered" evidence="2">
    <location>
        <begin position="49"/>
        <end position="91"/>
    </location>
</feature>
<feature type="compositionally biased region" description="Basic residues" evidence="2">
    <location>
        <begin position="460"/>
        <end position="470"/>
    </location>
</feature>
<dbReference type="Gramene" id="OIS99210">
    <property type="protein sequence ID" value="OIS99210"/>
    <property type="gene ID" value="A4A49_09182"/>
</dbReference>
<name>A0A1J6IK02_NICAT</name>
<evidence type="ECO:0000256" key="1">
    <source>
        <dbReference type="ARBA" id="ARBA00007473"/>
    </source>
</evidence>
<gene>
    <name evidence="4" type="ORF">A4A49_09182</name>
</gene>
<feature type="region of interest" description="Disordered" evidence="2">
    <location>
        <begin position="433"/>
        <end position="470"/>
    </location>
</feature>
<dbReference type="GO" id="GO:0000447">
    <property type="term" value="P:endonucleolytic cleavage in ITS1 to separate SSU-rRNA from 5.8S rRNA and LSU-rRNA from tricistronic rRNA transcript (SSU-rRNA, 5.8S rRNA, LSU-rRNA)"/>
    <property type="evidence" value="ECO:0007669"/>
    <property type="project" value="TreeGrafter"/>
</dbReference>
<comment type="similarity">
    <text evidence="1">Belongs to the KRI1 family.</text>
</comment>
<feature type="compositionally biased region" description="Basic and acidic residues" evidence="2">
    <location>
        <begin position="276"/>
        <end position="286"/>
    </location>
</feature>
<evidence type="ECO:0000313" key="5">
    <source>
        <dbReference type="Proteomes" id="UP000187609"/>
    </source>
</evidence>
<organism evidence="4 5">
    <name type="scientific">Nicotiana attenuata</name>
    <name type="common">Coyote tobacco</name>
    <dbReference type="NCBI Taxonomy" id="49451"/>
    <lineage>
        <taxon>Eukaryota</taxon>
        <taxon>Viridiplantae</taxon>
        <taxon>Streptophyta</taxon>
        <taxon>Embryophyta</taxon>
        <taxon>Tracheophyta</taxon>
        <taxon>Spermatophyta</taxon>
        <taxon>Magnoliopsida</taxon>
        <taxon>eudicotyledons</taxon>
        <taxon>Gunneridae</taxon>
        <taxon>Pentapetalae</taxon>
        <taxon>asterids</taxon>
        <taxon>lamiids</taxon>
        <taxon>Solanales</taxon>
        <taxon>Solanaceae</taxon>
        <taxon>Nicotianoideae</taxon>
        <taxon>Nicotianeae</taxon>
        <taxon>Nicotiana</taxon>
    </lineage>
</organism>
<dbReference type="OMA" id="FEYVEMP"/>
<dbReference type="GO" id="GO:0005730">
    <property type="term" value="C:nucleolus"/>
    <property type="evidence" value="ECO:0007669"/>
    <property type="project" value="TreeGrafter"/>
</dbReference>
<comment type="caution">
    <text evidence="4">The sequence shown here is derived from an EMBL/GenBank/DDBJ whole genome shotgun (WGS) entry which is preliminary data.</text>
</comment>
<evidence type="ECO:0000256" key="2">
    <source>
        <dbReference type="SAM" id="MobiDB-lite"/>
    </source>
</evidence>
<proteinExistence type="inferred from homology"/>
<dbReference type="EMBL" id="MJEQ01037190">
    <property type="protein sequence ID" value="OIS99210.1"/>
    <property type="molecule type" value="Genomic_DNA"/>
</dbReference>
<accession>A0A1J6IK02</accession>
<dbReference type="PANTHER" id="PTHR14490">
    <property type="entry name" value="ZINC FINGER, ZZ TYPE"/>
    <property type="match status" value="1"/>
</dbReference>
<evidence type="ECO:0000313" key="4">
    <source>
        <dbReference type="EMBL" id="OIS99210.1"/>
    </source>
</evidence>
<evidence type="ECO:0000259" key="3">
    <source>
        <dbReference type="Pfam" id="PF12936"/>
    </source>
</evidence>
<feature type="compositionally biased region" description="Basic and acidic residues" evidence="2">
    <location>
        <begin position="309"/>
        <end position="331"/>
    </location>
</feature>
<feature type="region of interest" description="Disordered" evidence="2">
    <location>
        <begin position="203"/>
        <end position="227"/>
    </location>
</feature>
<sequence>MGLKLFEVDDDDIEKVDKIEINEEFALIYEHNKKREDLQRLEELKKKGLVDVSDNEDSSEDDEEKEEEYLNPSSNLKFIDEKSKDEKKKKKPKYLKDVVFKHLMEEGPEFGDKEDNEEEDEKKVKTYFEEQEDLRKEFLNADKEDEEDLFKLKVNEKRGDELGDDAEVPTEFAKKWDEAFGEFEENGGDRVWGHSRKVEGSVRKKANARKLQRERKEERMVQAEEERKEELKRLKNLKKKEMREKLEKIKKTAGIGEDEVCLFDVDDLEEEFDPDDHDRKMNKGFDEPYYEANDMDPEFGSDKDEDGAELEKPEFDKEDELLRYNVDKPRGDDDDVAEEGKRTKKKRKRPSTGMKIVKEQLMEEYYKLDYEDTIGDLKTRFKYRPVKAKRFGLTPEEMLTIEDKELAPYREKEWKVPLCKTHQVKKTLKGEISDVPKAEKKPMFDNKEKFAGETDGTSKQSRRSRWRKKKAEYKLSTARLKAYSVEGVRRVQYKEHRRSRRQR</sequence>
<feature type="domain" description="Kri1-like C-terminal" evidence="3">
    <location>
        <begin position="359"/>
        <end position="416"/>
    </location>
</feature>
<dbReference type="Pfam" id="PF12936">
    <property type="entry name" value="Kri1_C"/>
    <property type="match status" value="1"/>
</dbReference>
<dbReference type="PANTHER" id="PTHR14490:SF5">
    <property type="entry name" value="PROTEIN KRI1 HOMOLOG"/>
    <property type="match status" value="1"/>
</dbReference>
<keyword evidence="5" id="KW-1185">Reference proteome</keyword>
<feature type="compositionally biased region" description="Basic and acidic residues" evidence="2">
    <location>
        <begin position="433"/>
        <end position="452"/>
    </location>
</feature>
<feature type="compositionally biased region" description="Basic residues" evidence="2">
    <location>
        <begin position="203"/>
        <end position="213"/>
    </location>
</feature>
<dbReference type="GO" id="GO:0030686">
    <property type="term" value="C:90S preribosome"/>
    <property type="evidence" value="ECO:0007669"/>
    <property type="project" value="TreeGrafter"/>
</dbReference>
<dbReference type="Pfam" id="PF05178">
    <property type="entry name" value="Kri1"/>
    <property type="match status" value="1"/>
</dbReference>